<proteinExistence type="predicted"/>
<dbReference type="SUPFAM" id="SSF53822">
    <property type="entry name" value="Periplasmic binding protein-like I"/>
    <property type="match status" value="1"/>
</dbReference>
<reference evidence="6 7" key="1">
    <citation type="submission" date="2019-03" db="EMBL/GenBank/DDBJ databases">
        <title>Genomic Encyclopedia of Type Strains, Phase IV (KMG-IV): sequencing the most valuable type-strain genomes for metagenomic binning, comparative biology and taxonomic classification.</title>
        <authorList>
            <person name="Goeker M."/>
        </authorList>
    </citation>
    <scope>NUCLEOTIDE SEQUENCE [LARGE SCALE GENOMIC DNA]</scope>
    <source>
        <strain evidence="6 7">DSM 19580</strain>
    </source>
</reference>
<evidence type="ECO:0000256" key="3">
    <source>
        <dbReference type="ARBA" id="ARBA00023163"/>
    </source>
</evidence>
<keyword evidence="2" id="KW-0238">DNA-binding</keyword>
<dbReference type="GO" id="GO:0000976">
    <property type="term" value="F:transcription cis-regulatory region binding"/>
    <property type="evidence" value="ECO:0007669"/>
    <property type="project" value="TreeGrafter"/>
</dbReference>
<organism evidence="6 7">
    <name type="scientific">Biostraticola tofi</name>
    <dbReference type="NCBI Taxonomy" id="466109"/>
    <lineage>
        <taxon>Bacteria</taxon>
        <taxon>Pseudomonadati</taxon>
        <taxon>Pseudomonadota</taxon>
        <taxon>Gammaproteobacteria</taxon>
        <taxon>Enterobacterales</taxon>
        <taxon>Bruguierivoracaceae</taxon>
        <taxon>Biostraticola</taxon>
    </lineage>
</organism>
<sequence>MVARKSAQSTSENRPGAPTLDDVARVSGLSPITISRALNHPHMVRPQTIEKVNAAIALTGYIPNLLAGGLASKRSKMIAVAVPQINNAMFVDSIQALSDQLAVYGYHMLLCLAGYAQQSEEQLVSAILSRKPDGIVLTGINHTQLLKKRLLLTGVPVVEIWDLTPTPIDMLVGFSHEKVGNDIAGYLMGKGYRRFGMVWADDERAEIRRQGILAGVKPHGITDIPIIRVPTPAILELGRQGLVQLMATGQSFDAIICSSDALAQGVIVEAGINGISVPAELAVMGFGDLDFAHCCSPSISTVHIDKKAIGQRAADILIAKIEGRPVANNIVDVGFKLMARQSA</sequence>
<keyword evidence="7" id="KW-1185">Reference proteome</keyword>
<dbReference type="InterPro" id="IPR028082">
    <property type="entry name" value="Peripla_BP_I"/>
</dbReference>
<evidence type="ECO:0000313" key="6">
    <source>
        <dbReference type="EMBL" id="TCV95119.1"/>
    </source>
</evidence>
<dbReference type="InterPro" id="IPR046335">
    <property type="entry name" value="LacI/GalR-like_sensor"/>
</dbReference>
<dbReference type="Proteomes" id="UP000295719">
    <property type="component" value="Unassembled WGS sequence"/>
</dbReference>
<dbReference type="SUPFAM" id="SSF47413">
    <property type="entry name" value="lambda repressor-like DNA-binding domains"/>
    <property type="match status" value="1"/>
</dbReference>
<dbReference type="InterPro" id="IPR010982">
    <property type="entry name" value="Lambda_DNA-bd_dom_sf"/>
</dbReference>
<accession>A0A4V2W4A8</accession>
<name>A0A4V2W4A8_9GAMM</name>
<keyword evidence="1" id="KW-0805">Transcription regulation</keyword>
<dbReference type="PROSITE" id="PS50932">
    <property type="entry name" value="HTH_LACI_2"/>
    <property type="match status" value="1"/>
</dbReference>
<feature type="compositionally biased region" description="Polar residues" evidence="4">
    <location>
        <begin position="1"/>
        <end position="13"/>
    </location>
</feature>
<gene>
    <name evidence="6" type="ORF">EDC52_10650</name>
</gene>
<feature type="region of interest" description="Disordered" evidence="4">
    <location>
        <begin position="1"/>
        <end position="22"/>
    </location>
</feature>
<dbReference type="SMART" id="SM00354">
    <property type="entry name" value="HTH_LACI"/>
    <property type="match status" value="1"/>
</dbReference>
<comment type="caution">
    <text evidence="6">The sequence shown here is derived from an EMBL/GenBank/DDBJ whole genome shotgun (WGS) entry which is preliminary data.</text>
</comment>
<feature type="domain" description="HTH lacI-type" evidence="5">
    <location>
        <begin position="18"/>
        <end position="72"/>
    </location>
</feature>
<dbReference type="Gene3D" id="3.40.50.2300">
    <property type="match status" value="2"/>
</dbReference>
<evidence type="ECO:0000313" key="7">
    <source>
        <dbReference type="Proteomes" id="UP000295719"/>
    </source>
</evidence>
<dbReference type="PANTHER" id="PTHR30146">
    <property type="entry name" value="LACI-RELATED TRANSCRIPTIONAL REPRESSOR"/>
    <property type="match status" value="1"/>
</dbReference>
<evidence type="ECO:0000259" key="5">
    <source>
        <dbReference type="PROSITE" id="PS50932"/>
    </source>
</evidence>
<dbReference type="OrthoDB" id="5621819at2"/>
<dbReference type="PANTHER" id="PTHR30146:SF33">
    <property type="entry name" value="TRANSCRIPTIONAL REGULATOR"/>
    <property type="match status" value="1"/>
</dbReference>
<evidence type="ECO:0000256" key="1">
    <source>
        <dbReference type="ARBA" id="ARBA00023015"/>
    </source>
</evidence>
<dbReference type="InterPro" id="IPR000843">
    <property type="entry name" value="HTH_LacI"/>
</dbReference>
<dbReference type="Gene3D" id="1.10.260.40">
    <property type="entry name" value="lambda repressor-like DNA-binding domains"/>
    <property type="match status" value="1"/>
</dbReference>
<protein>
    <submittedName>
        <fullName evidence="6">LacI family transcriptional regulator</fullName>
    </submittedName>
</protein>
<evidence type="ECO:0000256" key="4">
    <source>
        <dbReference type="SAM" id="MobiDB-lite"/>
    </source>
</evidence>
<dbReference type="AlphaFoldDB" id="A0A4V2W4A8"/>
<dbReference type="Pfam" id="PF00356">
    <property type="entry name" value="LacI"/>
    <property type="match status" value="1"/>
</dbReference>
<dbReference type="EMBL" id="SMCR01000006">
    <property type="protein sequence ID" value="TCV95119.1"/>
    <property type="molecule type" value="Genomic_DNA"/>
</dbReference>
<dbReference type="Pfam" id="PF13377">
    <property type="entry name" value="Peripla_BP_3"/>
    <property type="match status" value="1"/>
</dbReference>
<evidence type="ECO:0000256" key="2">
    <source>
        <dbReference type="ARBA" id="ARBA00023125"/>
    </source>
</evidence>
<dbReference type="GO" id="GO:0003700">
    <property type="term" value="F:DNA-binding transcription factor activity"/>
    <property type="evidence" value="ECO:0007669"/>
    <property type="project" value="TreeGrafter"/>
</dbReference>
<dbReference type="CDD" id="cd01575">
    <property type="entry name" value="PBP1_GntR"/>
    <property type="match status" value="1"/>
</dbReference>
<dbReference type="RefSeq" id="WP_131865808.1">
    <property type="nucleotide sequence ID" value="NZ_SMCR01000006.1"/>
</dbReference>
<dbReference type="CDD" id="cd01392">
    <property type="entry name" value="HTH_LacI"/>
    <property type="match status" value="1"/>
</dbReference>
<keyword evidence="3" id="KW-0804">Transcription</keyword>